<accession>A0A5C6T6X1</accession>
<dbReference type="AlphaFoldDB" id="A0A5C6T6X1"/>
<sequence>LITYIRIFAIADKYSIYPLKSLSVAKFEAAAYYFEKTNYFIKAVQEVYNLDNDVLDNMREMRNSIVKFIYKQQYLLYKDHIKQLMLDKP</sequence>
<dbReference type="EMBL" id="VMNF01000006">
    <property type="protein sequence ID" value="TXC06496.1"/>
    <property type="molecule type" value="Genomic_DNA"/>
</dbReference>
<protein>
    <submittedName>
        <fullName evidence="1">Uncharacterized protein</fullName>
    </submittedName>
</protein>
<evidence type="ECO:0000313" key="2">
    <source>
        <dbReference type="Proteomes" id="UP000321331"/>
    </source>
</evidence>
<reference evidence="1 2" key="1">
    <citation type="submission" date="2019-07" db="EMBL/GenBank/DDBJ databases">
        <title>The First High-Quality Draft Genome Sequence of the Causal Agent of the Current Panama Disease Epidemic.</title>
        <authorList>
            <person name="Warmington R.J."/>
            <person name="Kay W."/>
            <person name="Jeffries A."/>
            <person name="Bebber D."/>
            <person name="Moore K."/>
            <person name="Studholme D.J."/>
        </authorList>
    </citation>
    <scope>NUCLEOTIDE SEQUENCE [LARGE SCALE GENOMIC DNA]</scope>
    <source>
        <strain evidence="1 2">TR4</strain>
    </source>
</reference>
<proteinExistence type="predicted"/>
<name>A0A5C6T6X1_FUSOC</name>
<organism evidence="1 2">
    <name type="scientific">Fusarium oxysporum f. sp. cubense</name>
    <dbReference type="NCBI Taxonomy" id="61366"/>
    <lineage>
        <taxon>Eukaryota</taxon>
        <taxon>Fungi</taxon>
        <taxon>Dikarya</taxon>
        <taxon>Ascomycota</taxon>
        <taxon>Pezizomycotina</taxon>
        <taxon>Sordariomycetes</taxon>
        <taxon>Hypocreomycetidae</taxon>
        <taxon>Hypocreales</taxon>
        <taxon>Nectriaceae</taxon>
        <taxon>Fusarium</taxon>
        <taxon>Fusarium oxysporum species complex</taxon>
    </lineage>
</organism>
<evidence type="ECO:0000313" key="1">
    <source>
        <dbReference type="EMBL" id="TXC06496.1"/>
    </source>
</evidence>
<dbReference type="Proteomes" id="UP000321331">
    <property type="component" value="Unassembled WGS sequence"/>
</dbReference>
<comment type="caution">
    <text evidence="1">The sequence shown here is derived from an EMBL/GenBank/DDBJ whole genome shotgun (WGS) entry which is preliminary data.</text>
</comment>
<feature type="non-terminal residue" evidence="1">
    <location>
        <position position="1"/>
    </location>
</feature>
<gene>
    <name evidence="1" type="ORF">FocTR4_00010927</name>
</gene>